<protein>
    <submittedName>
        <fullName evidence="2">Uncharacterized protein</fullName>
    </submittedName>
</protein>
<dbReference type="Proteomes" id="UP000824120">
    <property type="component" value="Chromosome 6"/>
</dbReference>
<gene>
    <name evidence="2" type="ORF">H5410_031320</name>
</gene>
<evidence type="ECO:0000256" key="1">
    <source>
        <dbReference type="SAM" id="MobiDB-lite"/>
    </source>
</evidence>
<feature type="compositionally biased region" description="Acidic residues" evidence="1">
    <location>
        <begin position="271"/>
        <end position="284"/>
    </location>
</feature>
<proteinExistence type="predicted"/>
<feature type="region of interest" description="Disordered" evidence="1">
    <location>
        <begin position="271"/>
        <end position="336"/>
    </location>
</feature>
<dbReference type="PANTHER" id="PTHR48154">
    <property type="entry name" value="PROTEIN, PUTATIVE-RELATED"/>
    <property type="match status" value="1"/>
</dbReference>
<evidence type="ECO:0000313" key="3">
    <source>
        <dbReference type="Proteomes" id="UP000824120"/>
    </source>
</evidence>
<accession>A0A9J5YLY7</accession>
<dbReference type="OrthoDB" id="994452at2759"/>
<feature type="compositionally biased region" description="Basic and acidic residues" evidence="1">
    <location>
        <begin position="309"/>
        <end position="323"/>
    </location>
</feature>
<dbReference type="PANTHER" id="PTHR48154:SF1">
    <property type="entry name" value="PROTEIN, PUTATIVE-RELATED"/>
    <property type="match status" value="1"/>
</dbReference>
<dbReference type="AlphaFoldDB" id="A0A9J5YLY7"/>
<dbReference type="EMBL" id="JACXVP010000006">
    <property type="protein sequence ID" value="KAG5599950.1"/>
    <property type="molecule type" value="Genomic_DNA"/>
</dbReference>
<evidence type="ECO:0000313" key="2">
    <source>
        <dbReference type="EMBL" id="KAG5599950.1"/>
    </source>
</evidence>
<keyword evidence="3" id="KW-1185">Reference proteome</keyword>
<sequence>MGFWEPSTVTFKFLDFEITHTLEKFSSLTELLIRGRLPMIPSVICTGDFLNLLDLYIFRSFRYVDGEKVELDYLFQRFGRLEGYDEYQHEFSCICEAWVHMRPRVFIMAFLGIMVFSIKSHSVDINILPMVISIFNNPILLQIWVREHFYHRDPQMDYYIGACNKIESHEDRLRNWAFTLVSLEWIRNMQAEWEYVIDLDIREESWCTPEYYAWQNVVSHMAHPSVRGHQGFVDNQQIDWVRESVFPRMGFTTPMYNQIVPGSIDYLIQEDPEEDPEEEVEEDHMEVSETGSNIYDPRDGGVINMSPEHSLEESPEYHPRPYYDGDDDDDDAPTWP</sequence>
<reference evidence="2 3" key="1">
    <citation type="submission" date="2020-09" db="EMBL/GenBank/DDBJ databases">
        <title>De no assembly of potato wild relative species, Solanum commersonii.</title>
        <authorList>
            <person name="Cho K."/>
        </authorList>
    </citation>
    <scope>NUCLEOTIDE SEQUENCE [LARGE SCALE GENOMIC DNA]</scope>
    <source>
        <strain evidence="2">LZ3.2</strain>
        <tissue evidence="2">Leaf</tissue>
    </source>
</reference>
<feature type="compositionally biased region" description="Acidic residues" evidence="1">
    <location>
        <begin position="324"/>
        <end position="336"/>
    </location>
</feature>
<comment type="caution">
    <text evidence="2">The sequence shown here is derived from an EMBL/GenBank/DDBJ whole genome shotgun (WGS) entry which is preliminary data.</text>
</comment>
<name>A0A9J5YLY7_SOLCO</name>
<organism evidence="2 3">
    <name type="scientific">Solanum commersonii</name>
    <name type="common">Commerson's wild potato</name>
    <name type="synonym">Commerson's nightshade</name>
    <dbReference type="NCBI Taxonomy" id="4109"/>
    <lineage>
        <taxon>Eukaryota</taxon>
        <taxon>Viridiplantae</taxon>
        <taxon>Streptophyta</taxon>
        <taxon>Embryophyta</taxon>
        <taxon>Tracheophyta</taxon>
        <taxon>Spermatophyta</taxon>
        <taxon>Magnoliopsida</taxon>
        <taxon>eudicotyledons</taxon>
        <taxon>Gunneridae</taxon>
        <taxon>Pentapetalae</taxon>
        <taxon>asterids</taxon>
        <taxon>lamiids</taxon>
        <taxon>Solanales</taxon>
        <taxon>Solanaceae</taxon>
        <taxon>Solanoideae</taxon>
        <taxon>Solaneae</taxon>
        <taxon>Solanum</taxon>
    </lineage>
</organism>